<evidence type="ECO:0000313" key="2">
    <source>
        <dbReference type="Proteomes" id="UP000626109"/>
    </source>
</evidence>
<evidence type="ECO:0000313" key="1">
    <source>
        <dbReference type="EMBL" id="CAE8683910.1"/>
    </source>
</evidence>
<accession>A0A813JRG4</accession>
<gene>
    <name evidence="1" type="ORF">PGLA2088_LOCUS23696</name>
</gene>
<organism evidence="1 2">
    <name type="scientific">Polarella glacialis</name>
    <name type="common">Dinoflagellate</name>
    <dbReference type="NCBI Taxonomy" id="89957"/>
    <lineage>
        <taxon>Eukaryota</taxon>
        <taxon>Sar</taxon>
        <taxon>Alveolata</taxon>
        <taxon>Dinophyceae</taxon>
        <taxon>Suessiales</taxon>
        <taxon>Suessiaceae</taxon>
        <taxon>Polarella</taxon>
    </lineage>
</organism>
<dbReference type="Proteomes" id="UP000626109">
    <property type="component" value="Unassembled WGS sequence"/>
</dbReference>
<sequence>MADSLDGSRAALDEVRSELRAFMDEQRIFCGFLDTEQRSYQELMRQEVNALSRLLDSTLRTDGSLRLVGLSGFAGRAASLALSRTPSPQAFRAVPPMPSPLGS</sequence>
<reference evidence="1" key="1">
    <citation type="submission" date="2021-02" db="EMBL/GenBank/DDBJ databases">
        <authorList>
            <person name="Dougan E. K."/>
            <person name="Rhodes N."/>
            <person name="Thang M."/>
            <person name="Chan C."/>
        </authorList>
    </citation>
    <scope>NUCLEOTIDE SEQUENCE</scope>
</reference>
<name>A0A813JRG4_POLGL</name>
<protein>
    <submittedName>
        <fullName evidence="1">Uncharacterized protein</fullName>
    </submittedName>
</protein>
<dbReference type="EMBL" id="CAJNNW010026243">
    <property type="protein sequence ID" value="CAE8683910.1"/>
    <property type="molecule type" value="Genomic_DNA"/>
</dbReference>
<dbReference type="AlphaFoldDB" id="A0A813JRG4"/>
<proteinExistence type="predicted"/>
<comment type="caution">
    <text evidence="1">The sequence shown here is derived from an EMBL/GenBank/DDBJ whole genome shotgun (WGS) entry which is preliminary data.</text>
</comment>